<feature type="region of interest" description="Disordered" evidence="10">
    <location>
        <begin position="360"/>
        <end position="415"/>
    </location>
</feature>
<dbReference type="PRINTS" id="PR00503">
    <property type="entry name" value="BROMODOMAIN"/>
</dbReference>
<keyword evidence="5" id="KW-0010">Activator</keyword>
<dbReference type="OrthoDB" id="1937912at2759"/>
<dbReference type="AlphaFoldDB" id="E3LM03"/>
<accession>E3LM03</accession>
<dbReference type="InParanoid" id="E3LM03"/>
<dbReference type="FunCoup" id="E3LM03">
    <property type="interactions" value="1776"/>
</dbReference>
<name>E3LM03_CAERE</name>
<dbReference type="InterPro" id="IPR001487">
    <property type="entry name" value="Bromodomain"/>
</dbReference>
<protein>
    <submittedName>
        <fullName evidence="13">CRE-PCAF-1 protein</fullName>
    </submittedName>
</protein>
<dbReference type="InterPro" id="IPR016181">
    <property type="entry name" value="Acyl_CoA_acyltransferase"/>
</dbReference>
<dbReference type="PROSITE" id="PS50014">
    <property type="entry name" value="BROMODOMAIN_2"/>
    <property type="match status" value="1"/>
</dbReference>
<keyword evidence="6" id="KW-0206">Cytoskeleton</keyword>
<gene>
    <name evidence="13" type="primary">Cre-pcaf-1</name>
    <name evidence="13" type="ORF">CRE_28373</name>
</gene>
<evidence type="ECO:0000313" key="14">
    <source>
        <dbReference type="Proteomes" id="UP000008281"/>
    </source>
</evidence>
<dbReference type="STRING" id="31234.E3LM03"/>
<dbReference type="Pfam" id="PF00583">
    <property type="entry name" value="Acetyltransf_1"/>
    <property type="match status" value="1"/>
</dbReference>
<evidence type="ECO:0000256" key="10">
    <source>
        <dbReference type="SAM" id="MobiDB-lite"/>
    </source>
</evidence>
<dbReference type="Gene3D" id="3.40.630.30">
    <property type="match status" value="1"/>
</dbReference>
<dbReference type="InterPro" id="IPR037800">
    <property type="entry name" value="GCN5"/>
</dbReference>
<dbReference type="SUPFAM" id="SSF47370">
    <property type="entry name" value="Bromodomain"/>
    <property type="match status" value="1"/>
</dbReference>
<sequence>MSYGVCRPIQTRTLSLVPIAYCLSDSFISVHNKRTKMKQREVLDERRRQLTYFTSCSAGTCQCRGFRPVFNNEEETVERRATRAERENEYAPMTRDLETLGSDEIIECRTCGHSITFHAEPIKELTEEEVDKYTDRISDLQTCCSELSEIDASHESLQTLYITMQMLLKSLRTLKPIEVPFIGKPNFEPDSLSPYILTKRFIASRPVDNSEKQRLAEIGALFLTEMNHWRLESFENLAENLTETLEQGRYRMMYARMDYYVNMPSKYLSFKQYQTVDIFGEKFTTTFCNYWINALNSEDYSPSGISESDLEENITDLMSFATQLKNWIENEEVTSYASSSHRRKDSSSFSSDEFELKYVKRKKPTDHSESSSPRESSVSSMDDREAPRRRKKDQASSQPGTSNASKKSPETEESMAVLRSLVRAIKLDGDLDAMEPKTKTEFEALNTEVSRGLYALQEEERGLIEFRVIGNDLDPFQCHEQLAQLVELQNLFGAQLPKMPKDYVTRLIFDSRHQNMVILKRDMGVIGGICFRPFPSRGFVEIVFCAITAMEQVKGYGTHLMNHCKDYMIKNKIYHMLTFADEFAIGYFTKQGFSDKLEINQTVHKGWIKEYEGATLMGCHLHPQISYTKFPDFSKGIQALHCGYKLENGAECRGRVFGGLEHIFRESSPPLLELRRVPGTDSLKMNKKTCYQLDERDDYLDNKISSILKKLSSDKNAWPFATPVDAHDVPEYYDYIKHPIDLKTMQEKFKKKYYVHVRLLFSLIHKCLFFQQHLFIADLTRMFQNCYSFNGVDTIYYKLAYKLNELALKLSKSSFPESTFYPELPDRRPT</sequence>
<dbReference type="eggNOG" id="KOG1472">
    <property type="taxonomic scope" value="Eukaryota"/>
</dbReference>
<evidence type="ECO:0000313" key="13">
    <source>
        <dbReference type="EMBL" id="EFP03165.1"/>
    </source>
</evidence>
<dbReference type="Pfam" id="PF06466">
    <property type="entry name" value="PCAF_N"/>
    <property type="match status" value="1"/>
</dbReference>
<evidence type="ECO:0000256" key="3">
    <source>
        <dbReference type="ARBA" id="ARBA00008607"/>
    </source>
</evidence>
<feature type="compositionally biased region" description="Polar residues" evidence="10">
    <location>
        <begin position="395"/>
        <end position="406"/>
    </location>
</feature>
<dbReference type="EMBL" id="DS268411">
    <property type="protein sequence ID" value="EFP03165.1"/>
    <property type="molecule type" value="Genomic_DNA"/>
</dbReference>
<keyword evidence="6" id="KW-0963">Cytoplasm</keyword>
<evidence type="ECO:0000259" key="12">
    <source>
        <dbReference type="PROSITE" id="PS51186"/>
    </source>
</evidence>
<keyword evidence="14" id="KW-1185">Reference proteome</keyword>
<dbReference type="GO" id="GO:0140672">
    <property type="term" value="C:ATAC complex"/>
    <property type="evidence" value="ECO:0007669"/>
    <property type="project" value="TreeGrafter"/>
</dbReference>
<dbReference type="GO" id="GO:0005634">
    <property type="term" value="C:nucleus"/>
    <property type="evidence" value="ECO:0007669"/>
    <property type="project" value="UniProtKB-SubCell"/>
</dbReference>
<dbReference type="InterPro" id="IPR036427">
    <property type="entry name" value="Bromodomain-like_sf"/>
</dbReference>
<dbReference type="OMA" id="YFQTKMR"/>
<proteinExistence type="inferred from homology"/>
<dbReference type="Gene3D" id="1.20.920.10">
    <property type="entry name" value="Bromodomain-like"/>
    <property type="match status" value="1"/>
</dbReference>
<dbReference type="HOGENOM" id="CLU_015901_0_0_1"/>
<comment type="catalytic activity">
    <reaction evidence="8">
        <text>L-lysyl-[histone] + acetyl-CoA = N(6)-acetyl-L-lysyl-[histone] + CoA + H(+)</text>
        <dbReference type="Rhea" id="RHEA:21992"/>
        <dbReference type="Rhea" id="RHEA-COMP:9845"/>
        <dbReference type="Rhea" id="RHEA-COMP:11338"/>
        <dbReference type="ChEBI" id="CHEBI:15378"/>
        <dbReference type="ChEBI" id="CHEBI:29969"/>
        <dbReference type="ChEBI" id="CHEBI:57287"/>
        <dbReference type="ChEBI" id="CHEBI:57288"/>
        <dbReference type="ChEBI" id="CHEBI:61930"/>
        <dbReference type="EC" id="2.3.1.48"/>
    </reaction>
    <physiologicalReaction direction="left-to-right" evidence="8">
        <dbReference type="Rhea" id="RHEA:21993"/>
    </physiologicalReaction>
</comment>
<comment type="subcellular location">
    <subcellularLocation>
        <location evidence="2">Cytoplasm</location>
        <location evidence="2">Cytoskeleton</location>
        <location evidence="2">Microtubule organizing center</location>
        <location evidence="2">Centrosome</location>
    </subcellularLocation>
    <subcellularLocation>
        <location evidence="1">Nucleus</location>
    </subcellularLocation>
</comment>
<feature type="domain" description="Bromo" evidence="11">
    <location>
        <begin position="712"/>
        <end position="797"/>
    </location>
</feature>
<evidence type="ECO:0000256" key="7">
    <source>
        <dbReference type="ARBA" id="ARBA00023242"/>
    </source>
</evidence>
<evidence type="ECO:0000256" key="2">
    <source>
        <dbReference type="ARBA" id="ARBA00004300"/>
    </source>
</evidence>
<comment type="similarity">
    <text evidence="3">Belongs to the acetyltransferase family. GCN5 subfamily.</text>
</comment>
<keyword evidence="7" id="KW-0539">Nucleus</keyword>
<dbReference type="InterPro" id="IPR009464">
    <property type="entry name" value="PCAF_N"/>
</dbReference>
<dbReference type="PANTHER" id="PTHR45750">
    <property type="entry name" value="GH11602P"/>
    <property type="match status" value="1"/>
</dbReference>
<dbReference type="Pfam" id="PF00439">
    <property type="entry name" value="Bromodomain"/>
    <property type="match status" value="1"/>
</dbReference>
<feature type="compositionally biased region" description="Low complexity" evidence="10">
    <location>
        <begin position="370"/>
        <end position="380"/>
    </location>
</feature>
<dbReference type="InterPro" id="IPR000182">
    <property type="entry name" value="GNAT_dom"/>
</dbReference>
<dbReference type="PANTHER" id="PTHR45750:SF3">
    <property type="entry name" value="HISTONE ACETYLTRANSFERASE"/>
    <property type="match status" value="1"/>
</dbReference>
<dbReference type="SUPFAM" id="SSF55729">
    <property type="entry name" value="Acyl-CoA N-acyltransferases (Nat)"/>
    <property type="match status" value="1"/>
</dbReference>
<dbReference type="GO" id="GO:0045944">
    <property type="term" value="P:positive regulation of transcription by RNA polymerase II"/>
    <property type="evidence" value="ECO:0007669"/>
    <property type="project" value="TreeGrafter"/>
</dbReference>
<evidence type="ECO:0000256" key="1">
    <source>
        <dbReference type="ARBA" id="ARBA00004123"/>
    </source>
</evidence>
<dbReference type="CDD" id="cd04301">
    <property type="entry name" value="NAT_SF"/>
    <property type="match status" value="1"/>
</dbReference>
<dbReference type="Proteomes" id="UP000008281">
    <property type="component" value="Unassembled WGS sequence"/>
</dbReference>
<keyword evidence="4 9" id="KW-0103">Bromodomain</keyword>
<evidence type="ECO:0000256" key="6">
    <source>
        <dbReference type="ARBA" id="ARBA00023212"/>
    </source>
</evidence>
<evidence type="ECO:0000256" key="9">
    <source>
        <dbReference type="PROSITE-ProRule" id="PRU00035"/>
    </source>
</evidence>
<dbReference type="GO" id="GO:0005813">
    <property type="term" value="C:centrosome"/>
    <property type="evidence" value="ECO:0007669"/>
    <property type="project" value="UniProtKB-SubCell"/>
</dbReference>
<evidence type="ECO:0000256" key="8">
    <source>
        <dbReference type="ARBA" id="ARBA00048940"/>
    </source>
</evidence>
<evidence type="ECO:0000256" key="4">
    <source>
        <dbReference type="ARBA" id="ARBA00023117"/>
    </source>
</evidence>
<organism evidence="14">
    <name type="scientific">Caenorhabditis remanei</name>
    <name type="common">Caenorhabditis vulgaris</name>
    <dbReference type="NCBI Taxonomy" id="31234"/>
    <lineage>
        <taxon>Eukaryota</taxon>
        <taxon>Metazoa</taxon>
        <taxon>Ecdysozoa</taxon>
        <taxon>Nematoda</taxon>
        <taxon>Chromadorea</taxon>
        <taxon>Rhabditida</taxon>
        <taxon>Rhabditina</taxon>
        <taxon>Rhabditomorpha</taxon>
        <taxon>Rhabditoidea</taxon>
        <taxon>Rhabditidae</taxon>
        <taxon>Peloderinae</taxon>
        <taxon>Caenorhabditis</taxon>
    </lineage>
</organism>
<dbReference type="SMART" id="SM00297">
    <property type="entry name" value="BROMO"/>
    <property type="match status" value="1"/>
</dbReference>
<dbReference type="GO" id="GO:0043992">
    <property type="term" value="F:histone H3K9 acetyltransferase activity"/>
    <property type="evidence" value="ECO:0007669"/>
    <property type="project" value="UniProtKB-ARBA"/>
</dbReference>
<dbReference type="PROSITE" id="PS51186">
    <property type="entry name" value="GNAT"/>
    <property type="match status" value="1"/>
</dbReference>
<reference evidence="13" key="1">
    <citation type="submission" date="2007-07" db="EMBL/GenBank/DDBJ databases">
        <title>PCAP assembly of the Caenorhabditis remanei genome.</title>
        <authorList>
            <consortium name="The Caenorhabditis remanei Sequencing Consortium"/>
            <person name="Wilson R.K."/>
        </authorList>
    </citation>
    <scope>NUCLEOTIDE SEQUENCE [LARGE SCALE GENOMIC DNA]</scope>
    <source>
        <strain evidence="13">PB4641</strain>
    </source>
</reference>
<evidence type="ECO:0000256" key="5">
    <source>
        <dbReference type="ARBA" id="ARBA00023159"/>
    </source>
</evidence>
<feature type="domain" description="N-acetyltransferase" evidence="12">
    <location>
        <begin position="468"/>
        <end position="622"/>
    </location>
</feature>
<evidence type="ECO:0000259" key="11">
    <source>
        <dbReference type="PROSITE" id="PS50014"/>
    </source>
</evidence>